<comment type="similarity">
    <text evidence="1">Belongs to the DNA polymerase type-A family.</text>
</comment>
<evidence type="ECO:0000256" key="6">
    <source>
        <dbReference type="ARBA" id="ARBA00022705"/>
    </source>
</evidence>
<organism evidence="14 15">
    <name type="scientific">Candidatus Gallimonas gallistercoris</name>
    <dbReference type="NCBI Taxonomy" id="2838602"/>
    <lineage>
        <taxon>Bacteria</taxon>
        <taxon>Bacillati</taxon>
        <taxon>Bacillota</taxon>
        <taxon>Clostridia</taxon>
        <taxon>Candidatus Gallimonas</taxon>
    </lineage>
</organism>
<dbReference type="FunFam" id="1.10.150.20:FF:000002">
    <property type="entry name" value="DNA polymerase I"/>
    <property type="match status" value="1"/>
</dbReference>
<dbReference type="InterPro" id="IPR001098">
    <property type="entry name" value="DNA-dir_DNA_pol_A_palm_dom"/>
</dbReference>
<keyword evidence="6" id="KW-0235">DNA replication</keyword>
<dbReference type="PANTHER" id="PTHR10133">
    <property type="entry name" value="DNA POLYMERASE I"/>
    <property type="match status" value="1"/>
</dbReference>
<dbReference type="InterPro" id="IPR036279">
    <property type="entry name" value="5-3_exonuclease_C_sf"/>
</dbReference>
<sequence>MEKKTFVLIDGNSLMNRAFYAINGFTTKDGFPTNAIFGFVKFIFKILEDEKPDYLGVAFDLHAPTFRHKMFKEYKGTRTPTPEALIMQFPALKEVLRAMRIRYVELQGYEADDLIATLSRAYEGVSSVIYTGDRDAYQLVNENVTVCFTKRGVTETDRLTSENFFEKVGLTPAQIIEEKALMGDSSDNIPGVPGIGPKTALSLLQKYGTAEGVYEHLDELAAGVKNRLVAGRESARLSHTLATIDTHVPLSIPVEEFAVRLPFSAEARAAVDKLEFRSLVHSSLFEEYEKSDAETVTLPDFSAFQAAFDQADCFSFAEDGEGAAHVCIGSTEYIFPCKKTLLDPGYFPEEIAKLFAPLFAGDKRAVVADYKALLHRFVPAPVSCAVEDVGLLSYLLNSGRKAATAEDFAREYALPPSNCAYALMRAFKDALRTADEDSMRLYRELELPLSRVLFEMEETGVRVDEEKFPEFSARYASEMETLTKRIYALAGCEFNLNSSMKLSEVLFEKLDYSTKGVKKTARGDYSTNAEVLEQLAGEHEIARLILRYREIQKLRSTYIDGIRPLIKEGIVHTTYNQTMTTTGRLSSANPNLQNIPVRREEGRELRKLFIAREGNVLVDADYSQIELRLLAHFSGAKLLRKAYHEGKDIHAATASLIFKVPPEKVTPELRRRAKAVNFGIIYGISAYGLSKDVGCSASEAQSYIDGYFATYPEVREYMDENVRRAREDGYVTTILGRKRYMPELRSSSYTTRSFGERAAMNMPLQGSSADIIKLAMLAVRRRLQEEGLHAKLVLQVHDELILDTPEEEAERTAAVLKEEMEGAVKLEVPLIADVSTGRSWYDAK</sequence>
<protein>
    <recommendedName>
        <fullName evidence="3">DNA polymerase I</fullName>
        <ecNumber evidence="2">2.7.7.7</ecNumber>
    </recommendedName>
</protein>
<dbReference type="SMART" id="SM00482">
    <property type="entry name" value="POLAc"/>
    <property type="match status" value="1"/>
</dbReference>
<dbReference type="SUPFAM" id="SSF88723">
    <property type="entry name" value="PIN domain-like"/>
    <property type="match status" value="1"/>
</dbReference>
<dbReference type="SUPFAM" id="SSF56672">
    <property type="entry name" value="DNA/RNA polymerases"/>
    <property type="match status" value="1"/>
</dbReference>
<dbReference type="Gene3D" id="1.20.1060.10">
    <property type="entry name" value="Taq DNA Polymerase, Chain T, domain 4"/>
    <property type="match status" value="1"/>
</dbReference>
<dbReference type="PROSITE" id="PS00447">
    <property type="entry name" value="DNA_POLYMERASE_A"/>
    <property type="match status" value="1"/>
</dbReference>
<evidence type="ECO:0000256" key="4">
    <source>
        <dbReference type="ARBA" id="ARBA00022679"/>
    </source>
</evidence>
<dbReference type="AlphaFoldDB" id="A0A9D2KG52"/>
<dbReference type="CDD" id="cd08637">
    <property type="entry name" value="DNA_pol_A_pol_I_C"/>
    <property type="match status" value="1"/>
</dbReference>
<dbReference type="Gene3D" id="1.10.150.20">
    <property type="entry name" value="5' to 3' exonuclease, C-terminal subdomain"/>
    <property type="match status" value="2"/>
</dbReference>
<dbReference type="Pfam" id="PF01367">
    <property type="entry name" value="5_3_exonuc"/>
    <property type="match status" value="1"/>
</dbReference>
<dbReference type="EMBL" id="DXAJ01000095">
    <property type="protein sequence ID" value="HJA02971.1"/>
    <property type="molecule type" value="Genomic_DNA"/>
</dbReference>
<evidence type="ECO:0000256" key="8">
    <source>
        <dbReference type="ARBA" id="ARBA00022932"/>
    </source>
</evidence>
<dbReference type="FunFam" id="1.10.150.20:FF:000003">
    <property type="entry name" value="DNA polymerase I"/>
    <property type="match status" value="1"/>
</dbReference>
<dbReference type="InterPro" id="IPR002298">
    <property type="entry name" value="DNA_polymerase_A"/>
</dbReference>
<keyword evidence="10" id="KW-0234">DNA repair</keyword>
<dbReference type="Gene3D" id="3.40.50.1010">
    <property type="entry name" value="5'-nuclease"/>
    <property type="match status" value="1"/>
</dbReference>
<dbReference type="Pfam" id="PF02739">
    <property type="entry name" value="5_3_exonuc_N"/>
    <property type="match status" value="1"/>
</dbReference>
<gene>
    <name evidence="14" type="ORF">H9797_06335</name>
</gene>
<dbReference type="Pfam" id="PF00476">
    <property type="entry name" value="DNA_pol_A"/>
    <property type="match status" value="1"/>
</dbReference>
<dbReference type="PRINTS" id="PR00868">
    <property type="entry name" value="DNAPOLI"/>
</dbReference>
<dbReference type="Proteomes" id="UP000824221">
    <property type="component" value="Unassembled WGS sequence"/>
</dbReference>
<feature type="domain" description="5'-3' exonuclease" evidence="12">
    <location>
        <begin position="3"/>
        <end position="260"/>
    </location>
</feature>
<dbReference type="FunFam" id="1.20.1060.10:FF:000001">
    <property type="entry name" value="DNA polymerase I"/>
    <property type="match status" value="1"/>
</dbReference>
<dbReference type="InterPro" id="IPR020046">
    <property type="entry name" value="5-3_exonucl_a-hlix_arch_N"/>
</dbReference>
<evidence type="ECO:0000256" key="3">
    <source>
        <dbReference type="ARBA" id="ARBA00020311"/>
    </source>
</evidence>
<evidence type="ECO:0000313" key="14">
    <source>
        <dbReference type="EMBL" id="HJA02971.1"/>
    </source>
</evidence>
<dbReference type="GO" id="GO:0006261">
    <property type="term" value="P:DNA-templated DNA replication"/>
    <property type="evidence" value="ECO:0007669"/>
    <property type="project" value="InterPro"/>
</dbReference>
<keyword evidence="4" id="KW-0808">Transferase</keyword>
<evidence type="ECO:0000313" key="15">
    <source>
        <dbReference type="Proteomes" id="UP000824221"/>
    </source>
</evidence>
<comment type="catalytic activity">
    <reaction evidence="11">
        <text>DNA(n) + a 2'-deoxyribonucleoside 5'-triphosphate = DNA(n+1) + diphosphate</text>
        <dbReference type="Rhea" id="RHEA:22508"/>
        <dbReference type="Rhea" id="RHEA-COMP:17339"/>
        <dbReference type="Rhea" id="RHEA-COMP:17340"/>
        <dbReference type="ChEBI" id="CHEBI:33019"/>
        <dbReference type="ChEBI" id="CHEBI:61560"/>
        <dbReference type="ChEBI" id="CHEBI:173112"/>
        <dbReference type="EC" id="2.7.7.7"/>
    </reaction>
</comment>
<reference evidence="14" key="1">
    <citation type="journal article" date="2021" name="PeerJ">
        <title>Extensive microbial diversity within the chicken gut microbiome revealed by metagenomics and culture.</title>
        <authorList>
            <person name="Gilroy R."/>
            <person name="Ravi A."/>
            <person name="Getino M."/>
            <person name="Pursley I."/>
            <person name="Horton D.L."/>
            <person name="Alikhan N.F."/>
            <person name="Baker D."/>
            <person name="Gharbi K."/>
            <person name="Hall N."/>
            <person name="Watson M."/>
            <person name="Adriaenssens E.M."/>
            <person name="Foster-Nyarko E."/>
            <person name="Jarju S."/>
            <person name="Secka A."/>
            <person name="Antonio M."/>
            <person name="Oren A."/>
            <person name="Chaudhuri R.R."/>
            <person name="La Ragione R."/>
            <person name="Hildebrand F."/>
            <person name="Pallen M.J."/>
        </authorList>
    </citation>
    <scope>NUCLEOTIDE SEQUENCE</scope>
    <source>
        <strain evidence="14">CHK156-179</strain>
    </source>
</reference>
<dbReference type="InterPro" id="IPR036397">
    <property type="entry name" value="RNaseH_sf"/>
</dbReference>
<dbReference type="EC" id="2.7.7.7" evidence="2"/>
<dbReference type="SUPFAM" id="SSF47807">
    <property type="entry name" value="5' to 3' exonuclease, C-terminal subdomain"/>
    <property type="match status" value="1"/>
</dbReference>
<evidence type="ECO:0000256" key="10">
    <source>
        <dbReference type="ARBA" id="ARBA00023204"/>
    </source>
</evidence>
<dbReference type="GO" id="GO:0008409">
    <property type="term" value="F:5'-3' exonuclease activity"/>
    <property type="evidence" value="ECO:0007669"/>
    <property type="project" value="InterPro"/>
</dbReference>
<evidence type="ECO:0000256" key="9">
    <source>
        <dbReference type="ARBA" id="ARBA00023125"/>
    </source>
</evidence>
<keyword evidence="9" id="KW-0238">DNA-binding</keyword>
<dbReference type="InterPro" id="IPR029060">
    <property type="entry name" value="PIN-like_dom_sf"/>
</dbReference>
<evidence type="ECO:0000256" key="1">
    <source>
        <dbReference type="ARBA" id="ARBA00007705"/>
    </source>
</evidence>
<proteinExistence type="inferred from homology"/>
<dbReference type="GO" id="GO:0003677">
    <property type="term" value="F:DNA binding"/>
    <property type="evidence" value="ECO:0007669"/>
    <property type="project" value="UniProtKB-KW"/>
</dbReference>
<reference evidence="14" key="2">
    <citation type="submission" date="2021-04" db="EMBL/GenBank/DDBJ databases">
        <authorList>
            <person name="Gilroy R."/>
        </authorList>
    </citation>
    <scope>NUCLEOTIDE SEQUENCE</scope>
    <source>
        <strain evidence="14">CHK156-179</strain>
    </source>
</reference>
<accession>A0A9D2KG52</accession>
<dbReference type="InterPro" id="IPR008918">
    <property type="entry name" value="HhH2"/>
</dbReference>
<keyword evidence="8" id="KW-0239">DNA-directed DNA polymerase</keyword>
<evidence type="ECO:0000259" key="12">
    <source>
        <dbReference type="SMART" id="SM00475"/>
    </source>
</evidence>
<evidence type="ECO:0000256" key="11">
    <source>
        <dbReference type="ARBA" id="ARBA00049244"/>
    </source>
</evidence>
<dbReference type="SMART" id="SM00279">
    <property type="entry name" value="HhH2"/>
    <property type="match status" value="1"/>
</dbReference>
<dbReference type="GO" id="GO:0006302">
    <property type="term" value="P:double-strand break repair"/>
    <property type="evidence" value="ECO:0007669"/>
    <property type="project" value="TreeGrafter"/>
</dbReference>
<dbReference type="InterPro" id="IPR020045">
    <property type="entry name" value="DNA_polI_H3TH"/>
</dbReference>
<evidence type="ECO:0000259" key="13">
    <source>
        <dbReference type="SMART" id="SM00482"/>
    </source>
</evidence>
<name>A0A9D2KG52_9FIRM</name>
<keyword evidence="5" id="KW-0548">Nucleotidyltransferase</keyword>
<dbReference type="SMART" id="SM00475">
    <property type="entry name" value="53EXOc"/>
    <property type="match status" value="1"/>
</dbReference>
<dbReference type="InterPro" id="IPR019760">
    <property type="entry name" value="DNA-dir_DNA_pol_A_CS"/>
</dbReference>
<dbReference type="PANTHER" id="PTHR10133:SF27">
    <property type="entry name" value="DNA POLYMERASE NU"/>
    <property type="match status" value="1"/>
</dbReference>
<comment type="caution">
    <text evidence="14">The sequence shown here is derived from an EMBL/GenBank/DDBJ whole genome shotgun (WGS) entry which is preliminary data.</text>
</comment>
<dbReference type="InterPro" id="IPR002421">
    <property type="entry name" value="5-3_exonuclease"/>
</dbReference>
<evidence type="ECO:0000256" key="2">
    <source>
        <dbReference type="ARBA" id="ARBA00012417"/>
    </source>
</evidence>
<feature type="domain" description="DNA-directed DNA polymerase family A palm" evidence="13">
    <location>
        <begin position="602"/>
        <end position="808"/>
    </location>
</feature>
<keyword evidence="7" id="KW-0227">DNA damage</keyword>
<dbReference type="CDD" id="cd09898">
    <property type="entry name" value="H3TH_53EXO"/>
    <property type="match status" value="1"/>
</dbReference>
<evidence type="ECO:0000256" key="5">
    <source>
        <dbReference type="ARBA" id="ARBA00022695"/>
    </source>
</evidence>
<dbReference type="Gene3D" id="3.30.70.370">
    <property type="match status" value="1"/>
</dbReference>
<dbReference type="InterPro" id="IPR043502">
    <property type="entry name" value="DNA/RNA_pol_sf"/>
</dbReference>
<evidence type="ECO:0000256" key="7">
    <source>
        <dbReference type="ARBA" id="ARBA00022763"/>
    </source>
</evidence>
<dbReference type="CDD" id="cd09859">
    <property type="entry name" value="PIN_53EXO"/>
    <property type="match status" value="1"/>
</dbReference>
<dbReference type="GO" id="GO:0003887">
    <property type="term" value="F:DNA-directed DNA polymerase activity"/>
    <property type="evidence" value="ECO:0007669"/>
    <property type="project" value="UniProtKB-KW"/>
</dbReference>
<dbReference type="Gene3D" id="3.30.420.10">
    <property type="entry name" value="Ribonuclease H-like superfamily/Ribonuclease H"/>
    <property type="match status" value="1"/>
</dbReference>